<gene>
    <name evidence="1" type="ordered locus">Desti_1253</name>
</gene>
<proteinExistence type="predicted"/>
<organism evidence="1 2">
    <name type="scientific">Desulfomonile tiedjei (strain ATCC 49306 / DSM 6799 / DCB-1)</name>
    <dbReference type="NCBI Taxonomy" id="706587"/>
    <lineage>
        <taxon>Bacteria</taxon>
        <taxon>Pseudomonadati</taxon>
        <taxon>Thermodesulfobacteriota</taxon>
        <taxon>Desulfomonilia</taxon>
        <taxon>Desulfomonilales</taxon>
        <taxon>Desulfomonilaceae</taxon>
        <taxon>Desulfomonile</taxon>
    </lineage>
</organism>
<dbReference type="HOGENOM" id="CLU_2449831_0_0_7"/>
<name>I4C325_DESTA</name>
<dbReference type="AlphaFoldDB" id="I4C325"/>
<sequence length="89" mass="9696">MPKFGRKRRCDPAFTNSIGTAHSAIPSNVAIDLIAQCLIYAVRAHFHQRGRTGTPPDKKVERGCPGLSAYFSLISSGFLCTCGRPTLFL</sequence>
<reference evidence="2" key="1">
    <citation type="submission" date="2012-06" db="EMBL/GenBank/DDBJ databases">
        <title>Complete sequence of chromosome of Desulfomonile tiedjei DSM 6799.</title>
        <authorList>
            <person name="Lucas S."/>
            <person name="Copeland A."/>
            <person name="Lapidus A."/>
            <person name="Glavina del Rio T."/>
            <person name="Dalin E."/>
            <person name="Tice H."/>
            <person name="Bruce D."/>
            <person name="Goodwin L."/>
            <person name="Pitluck S."/>
            <person name="Peters L."/>
            <person name="Ovchinnikova G."/>
            <person name="Zeytun A."/>
            <person name="Lu M."/>
            <person name="Kyrpides N."/>
            <person name="Mavromatis K."/>
            <person name="Ivanova N."/>
            <person name="Brettin T."/>
            <person name="Detter J.C."/>
            <person name="Han C."/>
            <person name="Larimer F."/>
            <person name="Land M."/>
            <person name="Hauser L."/>
            <person name="Markowitz V."/>
            <person name="Cheng J.-F."/>
            <person name="Hugenholtz P."/>
            <person name="Woyke T."/>
            <person name="Wu D."/>
            <person name="Spring S."/>
            <person name="Schroeder M."/>
            <person name="Brambilla E."/>
            <person name="Klenk H.-P."/>
            <person name="Eisen J.A."/>
        </authorList>
    </citation>
    <scope>NUCLEOTIDE SEQUENCE [LARGE SCALE GENOMIC DNA]</scope>
    <source>
        <strain evidence="2">ATCC 49306 / DSM 6799 / DCB-1</strain>
    </source>
</reference>
<dbReference type="EMBL" id="CP003360">
    <property type="protein sequence ID" value="AFM23966.1"/>
    <property type="molecule type" value="Genomic_DNA"/>
</dbReference>
<protein>
    <submittedName>
        <fullName evidence="1">Uncharacterized protein</fullName>
    </submittedName>
</protein>
<dbReference type="Proteomes" id="UP000006055">
    <property type="component" value="Chromosome"/>
</dbReference>
<accession>I4C325</accession>
<dbReference type="KEGG" id="dti:Desti_1253"/>
<keyword evidence="2" id="KW-1185">Reference proteome</keyword>
<evidence type="ECO:0000313" key="1">
    <source>
        <dbReference type="EMBL" id="AFM23966.1"/>
    </source>
</evidence>
<evidence type="ECO:0000313" key="2">
    <source>
        <dbReference type="Proteomes" id="UP000006055"/>
    </source>
</evidence>